<dbReference type="EMBL" id="CP089277">
    <property type="protein sequence ID" value="USP78883.1"/>
    <property type="molecule type" value="Genomic_DNA"/>
</dbReference>
<name>A0A9Q8ZDU1_CURCL</name>
<protein>
    <submittedName>
        <fullName evidence="1">Uncharacterized protein</fullName>
    </submittedName>
</protein>
<keyword evidence="2" id="KW-1185">Reference proteome</keyword>
<dbReference type="VEuPathDB" id="FungiDB:yc1106_06157"/>
<dbReference type="OrthoDB" id="2999773at2759"/>
<organism evidence="1 2">
    <name type="scientific">Curvularia clavata</name>
    <dbReference type="NCBI Taxonomy" id="95742"/>
    <lineage>
        <taxon>Eukaryota</taxon>
        <taxon>Fungi</taxon>
        <taxon>Dikarya</taxon>
        <taxon>Ascomycota</taxon>
        <taxon>Pezizomycotina</taxon>
        <taxon>Dothideomycetes</taxon>
        <taxon>Pleosporomycetidae</taxon>
        <taxon>Pleosporales</taxon>
        <taxon>Pleosporineae</taxon>
        <taxon>Pleosporaceae</taxon>
        <taxon>Curvularia</taxon>
    </lineage>
</organism>
<dbReference type="InterPro" id="IPR046670">
    <property type="entry name" value="DUF6540"/>
</dbReference>
<dbReference type="Proteomes" id="UP001056012">
    <property type="component" value="Chromosome 4"/>
</dbReference>
<evidence type="ECO:0000313" key="2">
    <source>
        <dbReference type="Proteomes" id="UP001056012"/>
    </source>
</evidence>
<accession>A0A9Q8ZDU1</accession>
<proteinExistence type="predicted"/>
<gene>
    <name evidence="1" type="ORF">yc1106_06157</name>
</gene>
<evidence type="ECO:0000313" key="1">
    <source>
        <dbReference type="EMBL" id="USP78883.1"/>
    </source>
</evidence>
<reference evidence="1" key="1">
    <citation type="submission" date="2021-12" db="EMBL/GenBank/DDBJ databases">
        <title>Curvularia clavata genome.</title>
        <authorList>
            <person name="Cao Y."/>
        </authorList>
    </citation>
    <scope>NUCLEOTIDE SEQUENCE</scope>
    <source>
        <strain evidence="1">Yc1106</strain>
    </source>
</reference>
<dbReference type="Pfam" id="PF20174">
    <property type="entry name" value="DUF6540"/>
    <property type="match status" value="1"/>
</dbReference>
<dbReference type="AlphaFoldDB" id="A0A9Q8ZDU1"/>
<sequence length="170" mass="18841">MTSPTSSPSPKRDIFLVVYQDKIAVPAHWALFVPFSNDSSHGTKIHAIGAPFFGYGLEINPSYDLNGTKRRHIKILLGQVDEAKVPELEEVAKVVPTPGVSKTPLDPFAVGYSCCYMGVVCEEWNANECQGEHCQHWLRKYVDRLILNKVVEKDVVRVLGEAPTLYNGAA</sequence>